<evidence type="ECO:0000259" key="9">
    <source>
        <dbReference type="Pfam" id="PF23559"/>
    </source>
</evidence>
<evidence type="ECO:0000256" key="4">
    <source>
        <dbReference type="ARBA" id="ARBA00022821"/>
    </source>
</evidence>
<evidence type="ECO:0000313" key="11">
    <source>
        <dbReference type="EMBL" id="KAK9183069.1"/>
    </source>
</evidence>
<dbReference type="PANTHER" id="PTHR36766">
    <property type="entry name" value="PLANT BROAD-SPECTRUM MILDEW RESISTANCE PROTEIN RPW8"/>
    <property type="match status" value="1"/>
</dbReference>
<evidence type="ECO:0000256" key="6">
    <source>
        <dbReference type="SAM" id="SignalP"/>
    </source>
</evidence>
<evidence type="ECO:0000259" key="10">
    <source>
        <dbReference type="Pfam" id="PF25019"/>
    </source>
</evidence>
<protein>
    <recommendedName>
        <fullName evidence="13">Disease resistance RPP13-like protein 1</fullName>
    </recommendedName>
</protein>
<evidence type="ECO:0000313" key="12">
    <source>
        <dbReference type="Proteomes" id="UP001428341"/>
    </source>
</evidence>
<evidence type="ECO:0000259" key="7">
    <source>
        <dbReference type="Pfam" id="PF00931"/>
    </source>
</evidence>
<dbReference type="Pfam" id="PF18052">
    <property type="entry name" value="Rx_N"/>
    <property type="match status" value="1"/>
</dbReference>
<keyword evidence="3" id="KW-0547">Nucleotide-binding</keyword>
<accession>A0AAP0LR96</accession>
<dbReference type="InterPro" id="IPR027417">
    <property type="entry name" value="P-loop_NTPase"/>
</dbReference>
<comment type="caution">
    <text evidence="11">The sequence shown here is derived from an EMBL/GenBank/DDBJ whole genome shotgun (WGS) entry which is preliminary data.</text>
</comment>
<dbReference type="PRINTS" id="PR00364">
    <property type="entry name" value="DISEASERSIST"/>
</dbReference>
<feature type="domain" description="Disease resistance protein winged helix" evidence="9">
    <location>
        <begin position="396"/>
        <end position="445"/>
    </location>
</feature>
<keyword evidence="1" id="KW-0433">Leucine-rich repeat</keyword>
<feature type="domain" description="Disease resistance N-terminal" evidence="8">
    <location>
        <begin position="8"/>
        <end position="93"/>
    </location>
</feature>
<dbReference type="GO" id="GO:0043531">
    <property type="term" value="F:ADP binding"/>
    <property type="evidence" value="ECO:0007669"/>
    <property type="project" value="InterPro"/>
</dbReference>
<feature type="domain" description="R13L1/DRL21-like LRR repeat region" evidence="10">
    <location>
        <begin position="639"/>
        <end position="766"/>
    </location>
</feature>
<dbReference type="InterPro" id="IPR038005">
    <property type="entry name" value="RX-like_CC"/>
</dbReference>
<feature type="signal peptide" evidence="6">
    <location>
        <begin position="1"/>
        <end position="21"/>
    </location>
</feature>
<dbReference type="CDD" id="cd14798">
    <property type="entry name" value="RX-CC_like"/>
    <property type="match status" value="1"/>
</dbReference>
<keyword evidence="2" id="KW-0677">Repeat</keyword>
<keyword evidence="5" id="KW-0067">ATP-binding</keyword>
<dbReference type="AlphaFoldDB" id="A0AAP0LR96"/>
<feature type="chain" id="PRO_5042880830" description="Disease resistance RPP13-like protein 1" evidence="6">
    <location>
        <begin position="22"/>
        <end position="818"/>
    </location>
</feature>
<feature type="domain" description="NB-ARC" evidence="7">
    <location>
        <begin position="186"/>
        <end position="348"/>
    </location>
</feature>
<evidence type="ECO:0000256" key="2">
    <source>
        <dbReference type="ARBA" id="ARBA00022737"/>
    </source>
</evidence>
<dbReference type="Gene3D" id="1.10.8.430">
    <property type="entry name" value="Helical domain of apoptotic protease-activating factors"/>
    <property type="match status" value="1"/>
</dbReference>
<keyword evidence="4" id="KW-0611">Plant defense</keyword>
<organism evidence="11 12">
    <name type="scientific">Citrus x changshan-huyou</name>
    <dbReference type="NCBI Taxonomy" id="2935761"/>
    <lineage>
        <taxon>Eukaryota</taxon>
        <taxon>Viridiplantae</taxon>
        <taxon>Streptophyta</taxon>
        <taxon>Embryophyta</taxon>
        <taxon>Tracheophyta</taxon>
        <taxon>Spermatophyta</taxon>
        <taxon>Magnoliopsida</taxon>
        <taxon>eudicotyledons</taxon>
        <taxon>Gunneridae</taxon>
        <taxon>Pentapetalae</taxon>
        <taxon>rosids</taxon>
        <taxon>malvids</taxon>
        <taxon>Sapindales</taxon>
        <taxon>Rutaceae</taxon>
        <taxon>Aurantioideae</taxon>
        <taxon>Citrus</taxon>
    </lineage>
</organism>
<dbReference type="GO" id="GO:0051707">
    <property type="term" value="P:response to other organism"/>
    <property type="evidence" value="ECO:0007669"/>
    <property type="project" value="UniProtKB-ARBA"/>
</dbReference>
<evidence type="ECO:0000259" key="8">
    <source>
        <dbReference type="Pfam" id="PF18052"/>
    </source>
</evidence>
<name>A0AAP0LR96_9ROSI</name>
<proteinExistence type="predicted"/>
<evidence type="ECO:0000256" key="3">
    <source>
        <dbReference type="ARBA" id="ARBA00022741"/>
    </source>
</evidence>
<keyword evidence="12" id="KW-1185">Reference proteome</keyword>
<dbReference type="InterPro" id="IPR041118">
    <property type="entry name" value="Rx_N"/>
</dbReference>
<evidence type="ECO:0008006" key="13">
    <source>
        <dbReference type="Google" id="ProtNLM"/>
    </source>
</evidence>
<dbReference type="SUPFAM" id="SSF52540">
    <property type="entry name" value="P-loop containing nucleoside triphosphate hydrolases"/>
    <property type="match status" value="1"/>
</dbReference>
<evidence type="ECO:0000256" key="5">
    <source>
        <dbReference type="ARBA" id="ARBA00022840"/>
    </source>
</evidence>
<dbReference type="Gene3D" id="1.20.5.4130">
    <property type="match status" value="1"/>
</dbReference>
<dbReference type="GO" id="GO:0005524">
    <property type="term" value="F:ATP binding"/>
    <property type="evidence" value="ECO:0007669"/>
    <property type="project" value="UniProtKB-KW"/>
</dbReference>
<dbReference type="SUPFAM" id="SSF52058">
    <property type="entry name" value="L domain-like"/>
    <property type="match status" value="1"/>
</dbReference>
<reference evidence="11 12" key="1">
    <citation type="submission" date="2024-05" db="EMBL/GenBank/DDBJ databases">
        <title>Haplotype-resolved chromosome-level genome assembly of Huyou (Citrus changshanensis).</title>
        <authorList>
            <person name="Miao C."/>
            <person name="Chen W."/>
            <person name="Wu Y."/>
            <person name="Wang L."/>
            <person name="Zhao S."/>
            <person name="Grierson D."/>
            <person name="Xu C."/>
            <person name="Chen K."/>
        </authorList>
    </citation>
    <scope>NUCLEOTIDE SEQUENCE [LARGE SCALE GENOMIC DNA]</scope>
    <source>
        <strain evidence="11">01-14</strain>
        <tissue evidence="11">Leaf</tissue>
    </source>
</reference>
<dbReference type="InterPro" id="IPR058922">
    <property type="entry name" value="WHD_DRP"/>
</dbReference>
<gene>
    <name evidence="11" type="ORF">WN944_026218</name>
</gene>
<dbReference type="InterPro" id="IPR042197">
    <property type="entry name" value="Apaf_helical"/>
</dbReference>
<dbReference type="InterPro" id="IPR032675">
    <property type="entry name" value="LRR_dom_sf"/>
</dbReference>
<dbReference type="Pfam" id="PF25019">
    <property type="entry name" value="LRR_R13L1-DRL21"/>
    <property type="match status" value="1"/>
</dbReference>
<dbReference type="InterPro" id="IPR002182">
    <property type="entry name" value="NB-ARC"/>
</dbReference>
<dbReference type="Proteomes" id="UP001428341">
    <property type="component" value="Unassembled WGS sequence"/>
</dbReference>
<dbReference type="EMBL" id="JBCGBO010000024">
    <property type="protein sequence ID" value="KAK9183069.1"/>
    <property type="molecule type" value="Genomic_DNA"/>
</dbReference>
<keyword evidence="6" id="KW-0732">Signal</keyword>
<sequence length="818" mass="92368">MPVAELFLAAFLQVLFERLMSSDLLKLAGREGVRSKLKAWEKTLKTIEAVLIDAEEKQLTNRAVKIWLDDLRDLAYDAEDILDEFASSSGTSKLRSIIHSGCCFSGVTSVKYNISISSKIGEISRRLEELCKRRIDLGLEKIDGGGSLNNVAVGGRQRPPPTTCLPNEPAVYGRDEDKARVLKIVLKIDPNDDSSFRLIPIVGMGGIGKTTLAREVYNDKSVEDFDPKAWVCVSDDFDVLRISKAILESITLSPCELKDLNSVQLKLKEALFKKKYLIVLDDVWSKSYDLWQALKSPFMAGAPGSRIIVTTRSVDVALTMGSGGYYELKLLSDDDCWSVFVKHAFESRDAGTHENLESIRQKVVEKCKGLPLAARALGGLLRSRQRFVEWDDILDKGLIQPSKDSKQLEDLGSEYFRDLLSRSMLQKSSSSEYKYVMHDLVHDLAQWASGETCFRLEDEFSGDRQSNVFGKVRYSSYMSSGHCDGMDKFKVLDKFENLRTFLPIFIEGLIPSYISPMVLSDLLPKFKKLRVLSLRRYYITEVPISIGCLRHLRFLNFSDTKIKCLPESVTSLLNLEILILRDCLHLLKLPSSIGNLVKLLHLDIEGANLLSELPLRMKELKCLQTLTNFIVSKGSGCTLKDLKNWKFLRGRLCISGLENVINSQEANEVMLREKKGLKFLQLEWGAELDDSRDKAREMNILDMLQPHRNVKGLAVNFYGGAKFPSWVGDPSFSNIVFLILQNCKRCTSLPTLGQLCSLKDLTIVGMSGLRSVGSEIYGEGCSKPFESLQSLYFEDLQEWEHWEPNRENDEHLQAFPHL</sequence>
<dbReference type="Gene3D" id="3.80.10.10">
    <property type="entry name" value="Ribonuclease Inhibitor"/>
    <property type="match status" value="1"/>
</dbReference>
<dbReference type="Gene3D" id="3.40.50.300">
    <property type="entry name" value="P-loop containing nucleotide triphosphate hydrolases"/>
    <property type="match status" value="1"/>
</dbReference>
<dbReference type="InterPro" id="IPR056789">
    <property type="entry name" value="LRR_R13L1-DRL21"/>
</dbReference>
<dbReference type="FunFam" id="3.40.50.300:FF:001091">
    <property type="entry name" value="Probable disease resistance protein At1g61300"/>
    <property type="match status" value="1"/>
</dbReference>
<dbReference type="Pfam" id="PF00931">
    <property type="entry name" value="NB-ARC"/>
    <property type="match status" value="1"/>
</dbReference>
<dbReference type="PANTHER" id="PTHR36766:SF51">
    <property type="entry name" value="DISEASE RESISTANCE RPP13-LIKE PROTEIN 1"/>
    <property type="match status" value="1"/>
</dbReference>
<dbReference type="Pfam" id="PF23559">
    <property type="entry name" value="WHD_DRP"/>
    <property type="match status" value="1"/>
</dbReference>
<evidence type="ECO:0000256" key="1">
    <source>
        <dbReference type="ARBA" id="ARBA00022614"/>
    </source>
</evidence>
<dbReference type="GO" id="GO:0006952">
    <property type="term" value="P:defense response"/>
    <property type="evidence" value="ECO:0007669"/>
    <property type="project" value="UniProtKB-KW"/>
</dbReference>